<evidence type="ECO:0000313" key="3">
    <source>
        <dbReference type="Proteomes" id="UP000245771"/>
    </source>
</evidence>
<dbReference type="GeneID" id="37022648"/>
<proteinExistence type="predicted"/>
<dbReference type="InParanoid" id="A0A316VCF4"/>
<gene>
    <name evidence="2" type="ORF">FA14DRAFT_178721</name>
</gene>
<keyword evidence="1" id="KW-0732">Signal</keyword>
<dbReference type="AlphaFoldDB" id="A0A316VCF4"/>
<keyword evidence="3" id="KW-1185">Reference proteome</keyword>
<sequence>MPLKTSFILCFATLLSFCAVTLSIRVVEPKWIDDRIKRPLGFKAFYTKPTETDNCSVEINFQRDFNDQRYQYDVYAVFENGQRYYLKPDANVSTDTLLAAVEATPKGQRGAYMLQSGYTLTPVIVNICNIGANDTNYPPDLKGEIPKKFAVQATPANVVHADKTVWLSTPFGFVSTNNATPPSVTDVKALKSTKDQLSNQNTINVQWKTASDHSDVKGYFILAGPAEDASQVSSVLIEDPNATQGQITLGYHTVGYDVAVVTYATSGALTSPAVAAQVNITQT</sequence>
<reference evidence="2 3" key="1">
    <citation type="journal article" date="2018" name="Mol. Biol. Evol.">
        <title>Broad Genomic Sampling Reveals a Smut Pathogenic Ancestry of the Fungal Clade Ustilaginomycotina.</title>
        <authorList>
            <person name="Kijpornyongpan T."/>
            <person name="Mondo S.J."/>
            <person name="Barry K."/>
            <person name="Sandor L."/>
            <person name="Lee J."/>
            <person name="Lipzen A."/>
            <person name="Pangilinan J."/>
            <person name="LaButti K."/>
            <person name="Hainaut M."/>
            <person name="Henrissat B."/>
            <person name="Grigoriev I.V."/>
            <person name="Spatafora J.W."/>
            <person name="Aime M.C."/>
        </authorList>
    </citation>
    <scope>NUCLEOTIDE SEQUENCE [LARGE SCALE GENOMIC DNA]</scope>
    <source>
        <strain evidence="2 3">MCA 3882</strain>
    </source>
</reference>
<evidence type="ECO:0000256" key="1">
    <source>
        <dbReference type="SAM" id="SignalP"/>
    </source>
</evidence>
<evidence type="ECO:0008006" key="4">
    <source>
        <dbReference type="Google" id="ProtNLM"/>
    </source>
</evidence>
<accession>A0A316VCF4</accession>
<feature type="signal peptide" evidence="1">
    <location>
        <begin position="1"/>
        <end position="23"/>
    </location>
</feature>
<protein>
    <recommendedName>
        <fullName evidence="4">Fibronectin type-III domain-containing protein</fullName>
    </recommendedName>
</protein>
<dbReference type="RefSeq" id="XP_025355649.1">
    <property type="nucleotide sequence ID" value="XM_025500867.1"/>
</dbReference>
<dbReference type="EMBL" id="KZ819603">
    <property type="protein sequence ID" value="PWN35347.1"/>
    <property type="molecule type" value="Genomic_DNA"/>
</dbReference>
<feature type="chain" id="PRO_5016343846" description="Fibronectin type-III domain-containing protein" evidence="1">
    <location>
        <begin position="24"/>
        <end position="283"/>
    </location>
</feature>
<name>A0A316VCF4_9BASI</name>
<organism evidence="2 3">
    <name type="scientific">Meira miltonrushii</name>
    <dbReference type="NCBI Taxonomy" id="1280837"/>
    <lineage>
        <taxon>Eukaryota</taxon>
        <taxon>Fungi</taxon>
        <taxon>Dikarya</taxon>
        <taxon>Basidiomycota</taxon>
        <taxon>Ustilaginomycotina</taxon>
        <taxon>Exobasidiomycetes</taxon>
        <taxon>Exobasidiales</taxon>
        <taxon>Brachybasidiaceae</taxon>
        <taxon>Meira</taxon>
    </lineage>
</organism>
<dbReference type="Proteomes" id="UP000245771">
    <property type="component" value="Unassembled WGS sequence"/>
</dbReference>
<evidence type="ECO:0000313" key="2">
    <source>
        <dbReference type="EMBL" id="PWN35347.1"/>
    </source>
</evidence>